<keyword evidence="1" id="KW-0614">Plasmid</keyword>
<dbReference type="EMBL" id="CP045490">
    <property type="protein sequence ID" value="QFU84620.1"/>
    <property type="molecule type" value="Genomic_DNA"/>
</dbReference>
<dbReference type="GeneID" id="42303142"/>
<gene>
    <name evidence="1" type="ORF">GCU68_18975</name>
</gene>
<keyword evidence="2" id="KW-1185">Reference proteome</keyword>
<dbReference type="Proteomes" id="UP000326170">
    <property type="component" value="Plasmid unnamed2"/>
</dbReference>
<name>A0A5P9P9R3_9EURY</name>
<evidence type="ECO:0000313" key="2">
    <source>
        <dbReference type="Proteomes" id="UP000326170"/>
    </source>
</evidence>
<evidence type="ECO:0000313" key="1">
    <source>
        <dbReference type="EMBL" id="QFU84620.1"/>
    </source>
</evidence>
<protein>
    <submittedName>
        <fullName evidence="1">Uncharacterized protein</fullName>
    </submittedName>
</protein>
<reference evidence="1 2" key="1">
    <citation type="journal article" date="2007" name="Int. J. Syst. Evol. Microbiol.">
        <title>Natronorubrum sulfidifaciens sp. nov., an extremely haloalkaliphilic archaeon isolated from Aiding salt lake in Xin-Jiang, China.</title>
        <authorList>
            <person name="Cui H.L."/>
            <person name="Tohty D."/>
            <person name="Liu H.C."/>
            <person name="Liu S.J."/>
            <person name="Oren A."/>
            <person name="Zhou P.J."/>
        </authorList>
    </citation>
    <scope>NUCLEOTIDE SEQUENCE [LARGE SCALE GENOMIC DNA]</scope>
    <source>
        <strain evidence="1 2">7-3</strain>
        <plasmid evidence="1">unnamed2</plasmid>
    </source>
</reference>
<dbReference type="AlphaFoldDB" id="A0A5P9P9R3"/>
<organism evidence="1 2">
    <name type="scientific">Natronorubrum aibiense</name>
    <dbReference type="NCBI Taxonomy" id="348826"/>
    <lineage>
        <taxon>Archaea</taxon>
        <taxon>Methanobacteriati</taxon>
        <taxon>Methanobacteriota</taxon>
        <taxon>Stenosarchaea group</taxon>
        <taxon>Halobacteria</taxon>
        <taxon>Halobacteriales</taxon>
        <taxon>Natrialbaceae</taxon>
        <taxon>Natronorubrum</taxon>
    </lineage>
</organism>
<sequence>MSWQPEYTPTGLVTTADEFVATPDELLCHLREAGAATVYLARTDAFRDGVIPVVATYGSPPVASDPFTAAETTDELTTESVPKMLRRVFESIGDRLRFHGHEWVLEWDIKPAFTEPRPTLVPLYDRSVEEKYGDGFNLWNLYFVYEESQRDTSTRR</sequence>
<dbReference type="KEGG" id="nas:GCU68_18975"/>
<proteinExistence type="predicted"/>
<dbReference type="OrthoDB" id="380721at2157"/>
<dbReference type="RefSeq" id="WP_152944180.1">
    <property type="nucleotide sequence ID" value="NZ_CP045490.1"/>
</dbReference>
<accession>A0A5P9P9R3</accession>
<geneLocation type="plasmid" evidence="1 2">
    <name>unnamed2</name>
</geneLocation>